<dbReference type="Proteomes" id="UP000051330">
    <property type="component" value="Unassembled WGS sequence"/>
</dbReference>
<dbReference type="EMBL" id="AZEC01000003">
    <property type="protein sequence ID" value="KRL13851.1"/>
    <property type="molecule type" value="Genomic_DNA"/>
</dbReference>
<dbReference type="RefSeq" id="WP_057818781.1">
    <property type="nucleotide sequence ID" value="NZ_AZEC01000003.1"/>
</dbReference>
<dbReference type="AlphaFoldDB" id="A0A0R1NA84"/>
<dbReference type="STRING" id="1423792.FD09_GL001883"/>
<feature type="transmembrane region" description="Helical" evidence="1">
    <location>
        <begin position="62"/>
        <end position="83"/>
    </location>
</feature>
<protein>
    <recommendedName>
        <fullName evidence="4">DUF5673 domain-containing protein</fullName>
    </recommendedName>
</protein>
<reference evidence="2 3" key="1">
    <citation type="journal article" date="2015" name="Genome Announc.">
        <title>Expanding the biotechnology potential of lactobacilli through comparative genomics of 213 strains and associated genera.</title>
        <authorList>
            <person name="Sun Z."/>
            <person name="Harris H.M."/>
            <person name="McCann A."/>
            <person name="Guo C."/>
            <person name="Argimon S."/>
            <person name="Zhang W."/>
            <person name="Yang X."/>
            <person name="Jeffery I.B."/>
            <person name="Cooney J.C."/>
            <person name="Kagawa T.F."/>
            <person name="Liu W."/>
            <person name="Song Y."/>
            <person name="Salvetti E."/>
            <person name="Wrobel A."/>
            <person name="Rasinkangas P."/>
            <person name="Parkhill J."/>
            <person name="Rea M.C."/>
            <person name="O'Sullivan O."/>
            <person name="Ritari J."/>
            <person name="Douillard F.P."/>
            <person name="Paul Ross R."/>
            <person name="Yang R."/>
            <person name="Briner A.E."/>
            <person name="Felis G.E."/>
            <person name="de Vos W.M."/>
            <person name="Barrangou R."/>
            <person name="Klaenhammer T.R."/>
            <person name="Caufield P.W."/>
            <person name="Cui Y."/>
            <person name="Zhang H."/>
            <person name="O'Toole P.W."/>
        </authorList>
    </citation>
    <scope>NUCLEOTIDE SEQUENCE [LARGE SCALE GENOMIC DNA]</scope>
    <source>
        <strain evidence="2 3">DSM 12744</strain>
    </source>
</reference>
<keyword evidence="1" id="KW-0812">Transmembrane</keyword>
<evidence type="ECO:0000256" key="1">
    <source>
        <dbReference type="SAM" id="Phobius"/>
    </source>
</evidence>
<evidence type="ECO:0008006" key="4">
    <source>
        <dbReference type="Google" id="ProtNLM"/>
    </source>
</evidence>
<dbReference type="OrthoDB" id="2322546at2"/>
<sequence length="164" mass="18111">MIWTTLMFAIDAMLLIGCLVAIYWQGQIVIRSRYNLWPLLMGLLIMSFGSVGTLGLDQIDKWLFIVGLSAFILNCIQAGVGGIGDKRLVNSGFFSATVQYDRLAGITLIPLTLPNGKERVVAIFVTNAQQRIQLSFSQALPTIQKELRSLVPGNTPIEVQNIEQ</sequence>
<proteinExistence type="predicted"/>
<organism evidence="2 3">
    <name type="scientific">Schleiferilactobacillus perolens DSM 12744</name>
    <dbReference type="NCBI Taxonomy" id="1423792"/>
    <lineage>
        <taxon>Bacteria</taxon>
        <taxon>Bacillati</taxon>
        <taxon>Bacillota</taxon>
        <taxon>Bacilli</taxon>
        <taxon>Lactobacillales</taxon>
        <taxon>Lactobacillaceae</taxon>
        <taxon>Schleiferilactobacillus</taxon>
    </lineage>
</organism>
<keyword evidence="3" id="KW-1185">Reference proteome</keyword>
<gene>
    <name evidence="2" type="ORF">FD09_GL001883</name>
</gene>
<accession>A0A0R1NA84</accession>
<feature type="transmembrane region" description="Helical" evidence="1">
    <location>
        <begin position="6"/>
        <end position="24"/>
    </location>
</feature>
<keyword evidence="1" id="KW-1133">Transmembrane helix</keyword>
<evidence type="ECO:0000313" key="3">
    <source>
        <dbReference type="Proteomes" id="UP000051330"/>
    </source>
</evidence>
<keyword evidence="1" id="KW-0472">Membrane</keyword>
<comment type="caution">
    <text evidence="2">The sequence shown here is derived from an EMBL/GenBank/DDBJ whole genome shotgun (WGS) entry which is preliminary data.</text>
</comment>
<feature type="transmembrane region" description="Helical" evidence="1">
    <location>
        <begin position="36"/>
        <end position="56"/>
    </location>
</feature>
<dbReference type="PATRIC" id="fig|1423792.3.peg.1910"/>
<evidence type="ECO:0000313" key="2">
    <source>
        <dbReference type="EMBL" id="KRL13851.1"/>
    </source>
</evidence>
<name>A0A0R1NA84_9LACO</name>